<gene>
    <name evidence="11" type="ORF">EJ06DRAFT_121964</name>
</gene>
<dbReference type="Proteomes" id="UP000799640">
    <property type="component" value="Unassembled WGS sequence"/>
</dbReference>
<keyword evidence="12" id="KW-1185">Reference proteome</keyword>
<feature type="compositionally biased region" description="Basic residues" evidence="9">
    <location>
        <begin position="89"/>
        <end position="101"/>
    </location>
</feature>
<evidence type="ECO:0000256" key="5">
    <source>
        <dbReference type="ARBA" id="ARBA00022777"/>
    </source>
</evidence>
<dbReference type="GO" id="GO:0000278">
    <property type="term" value="P:mitotic cell cycle"/>
    <property type="evidence" value="ECO:0007669"/>
    <property type="project" value="TreeGrafter"/>
</dbReference>
<dbReference type="AlphaFoldDB" id="A0A6G1HQQ4"/>
<evidence type="ECO:0000313" key="12">
    <source>
        <dbReference type="Proteomes" id="UP000799640"/>
    </source>
</evidence>
<feature type="domain" description="Serine/threonine-protein kinase haspin C-terminal" evidence="10">
    <location>
        <begin position="431"/>
        <end position="531"/>
    </location>
</feature>
<evidence type="ECO:0000256" key="3">
    <source>
        <dbReference type="ARBA" id="ARBA00022679"/>
    </source>
</evidence>
<comment type="catalytic activity">
    <reaction evidence="7">
        <text>L-threonyl-[protein] + ATP = O-phospho-L-threonyl-[protein] + ADP + H(+)</text>
        <dbReference type="Rhea" id="RHEA:46608"/>
        <dbReference type="Rhea" id="RHEA-COMP:11060"/>
        <dbReference type="Rhea" id="RHEA-COMP:11605"/>
        <dbReference type="ChEBI" id="CHEBI:15378"/>
        <dbReference type="ChEBI" id="CHEBI:30013"/>
        <dbReference type="ChEBI" id="CHEBI:30616"/>
        <dbReference type="ChEBI" id="CHEBI:61977"/>
        <dbReference type="ChEBI" id="CHEBI:456216"/>
        <dbReference type="EC" id="2.7.11.1"/>
    </reaction>
</comment>
<dbReference type="GO" id="GO:0005524">
    <property type="term" value="F:ATP binding"/>
    <property type="evidence" value="ECO:0007669"/>
    <property type="project" value="UniProtKB-KW"/>
</dbReference>
<keyword evidence="4" id="KW-0547">Nucleotide-binding</keyword>
<feature type="region of interest" description="Disordered" evidence="9">
    <location>
        <begin position="1"/>
        <end position="128"/>
    </location>
</feature>
<accession>A0A6G1HQQ4</accession>
<organism evidence="11 12">
    <name type="scientific">Trichodelitschia bisporula</name>
    <dbReference type="NCBI Taxonomy" id="703511"/>
    <lineage>
        <taxon>Eukaryota</taxon>
        <taxon>Fungi</taxon>
        <taxon>Dikarya</taxon>
        <taxon>Ascomycota</taxon>
        <taxon>Pezizomycotina</taxon>
        <taxon>Dothideomycetes</taxon>
        <taxon>Dothideomycetes incertae sedis</taxon>
        <taxon>Phaeotrichales</taxon>
        <taxon>Phaeotrichaceae</taxon>
        <taxon>Trichodelitschia</taxon>
    </lineage>
</organism>
<evidence type="ECO:0000256" key="6">
    <source>
        <dbReference type="ARBA" id="ARBA00022840"/>
    </source>
</evidence>
<evidence type="ECO:0000256" key="1">
    <source>
        <dbReference type="ARBA" id="ARBA00012513"/>
    </source>
</evidence>
<sequence>MVRKHVYGKRRAAVPSFAMSDVFSRSSPLKPPPSAVNDAVDAATKELEHLALSGDHKNDEENQTQKSPPKPRPALTTKNTNVPPPSAPVRKKSAPARKAKTKAADEPLLDSTAPTHKPEPQPADETLLESITVLPRRPRTAPTPKPLTAPPLDPYLAPLLTLAALPSPTAFDTWTTTLATHFSIAKIAEGSYSEVYRLTPHNGGECSVLKLLALRPDPTIKGKRKSPARLAREAAMSTPAAVATETRLLQRLAPIPGFSDFRALHVLRGPPGGAFVEAWRSWNKARPAADKSGFADPGRKGVYDEAQVWAVIEMQDAGVDVESLTERGWWSVWAVWDVFWQVALAVAKGEGEARFEHRDLHLGNICVKSARGGTLERPVVKGVGGRLGFTGLEVTVIDYTLSRAEMPLPPGASGDGEESAEVAYFDLETEEAIFEGDGDVEYQYDIYRYMRSAMYFSDPLARFDAKKAEGTGRKWLGFHPQTNLVWLHFVLRQLLANFPAWSQEDEEAKMAKVGVLGEKEDVVMARQKMVALEAALRQMEAMLDVSSMPREGLACVRDLVAIALEEEWLGEEDVVGC</sequence>
<keyword evidence="3" id="KW-0808">Transferase</keyword>
<dbReference type="SUPFAM" id="SSF56112">
    <property type="entry name" value="Protein kinase-like (PK-like)"/>
    <property type="match status" value="1"/>
</dbReference>
<dbReference type="GO" id="GO:0005737">
    <property type="term" value="C:cytoplasm"/>
    <property type="evidence" value="ECO:0007669"/>
    <property type="project" value="TreeGrafter"/>
</dbReference>
<dbReference type="EC" id="2.7.11.1" evidence="1"/>
<dbReference type="Gene3D" id="1.10.510.10">
    <property type="entry name" value="Transferase(Phosphotransferase) domain 1"/>
    <property type="match status" value="1"/>
</dbReference>
<dbReference type="EMBL" id="ML996701">
    <property type="protein sequence ID" value="KAF2398075.1"/>
    <property type="molecule type" value="Genomic_DNA"/>
</dbReference>
<evidence type="ECO:0000256" key="2">
    <source>
        <dbReference type="ARBA" id="ARBA00022527"/>
    </source>
</evidence>
<protein>
    <recommendedName>
        <fullName evidence="1">non-specific serine/threonine protein kinase</fullName>
        <ecNumber evidence="1">2.7.11.1</ecNumber>
    </recommendedName>
</protein>
<keyword evidence="2" id="KW-0723">Serine/threonine-protein kinase</keyword>
<dbReference type="InterPro" id="IPR024604">
    <property type="entry name" value="GSG2_C"/>
</dbReference>
<reference evidence="11" key="1">
    <citation type="journal article" date="2020" name="Stud. Mycol.">
        <title>101 Dothideomycetes genomes: a test case for predicting lifestyles and emergence of pathogens.</title>
        <authorList>
            <person name="Haridas S."/>
            <person name="Albert R."/>
            <person name="Binder M."/>
            <person name="Bloem J."/>
            <person name="Labutti K."/>
            <person name="Salamov A."/>
            <person name="Andreopoulos B."/>
            <person name="Baker S."/>
            <person name="Barry K."/>
            <person name="Bills G."/>
            <person name="Bluhm B."/>
            <person name="Cannon C."/>
            <person name="Castanera R."/>
            <person name="Culley D."/>
            <person name="Daum C."/>
            <person name="Ezra D."/>
            <person name="Gonzalez J."/>
            <person name="Henrissat B."/>
            <person name="Kuo A."/>
            <person name="Liang C."/>
            <person name="Lipzen A."/>
            <person name="Lutzoni F."/>
            <person name="Magnuson J."/>
            <person name="Mondo S."/>
            <person name="Nolan M."/>
            <person name="Ohm R."/>
            <person name="Pangilinan J."/>
            <person name="Park H.-J."/>
            <person name="Ramirez L."/>
            <person name="Alfaro M."/>
            <person name="Sun H."/>
            <person name="Tritt A."/>
            <person name="Yoshinaga Y."/>
            <person name="Zwiers L.-H."/>
            <person name="Turgeon B."/>
            <person name="Goodwin S."/>
            <person name="Spatafora J."/>
            <person name="Crous P."/>
            <person name="Grigoriev I."/>
        </authorList>
    </citation>
    <scope>NUCLEOTIDE SEQUENCE</scope>
    <source>
        <strain evidence="11">CBS 262.69</strain>
    </source>
</reference>
<evidence type="ECO:0000259" key="10">
    <source>
        <dbReference type="SMART" id="SM01331"/>
    </source>
</evidence>
<dbReference type="PANTHER" id="PTHR24419:SF18">
    <property type="entry name" value="SERINE_THREONINE-PROTEIN KINASE HASPIN"/>
    <property type="match status" value="1"/>
</dbReference>
<dbReference type="Gene3D" id="3.30.200.20">
    <property type="entry name" value="Phosphorylase Kinase, domain 1"/>
    <property type="match status" value="1"/>
</dbReference>
<dbReference type="GO" id="GO:0072354">
    <property type="term" value="F:histone H3T3 kinase activity"/>
    <property type="evidence" value="ECO:0007669"/>
    <property type="project" value="TreeGrafter"/>
</dbReference>
<dbReference type="SMART" id="SM01331">
    <property type="entry name" value="DUF3635"/>
    <property type="match status" value="1"/>
</dbReference>
<evidence type="ECO:0000256" key="8">
    <source>
        <dbReference type="ARBA" id="ARBA00048679"/>
    </source>
</evidence>
<evidence type="ECO:0000313" key="11">
    <source>
        <dbReference type="EMBL" id="KAF2398075.1"/>
    </source>
</evidence>
<comment type="catalytic activity">
    <reaction evidence="8">
        <text>L-seryl-[protein] + ATP = O-phospho-L-seryl-[protein] + ADP + H(+)</text>
        <dbReference type="Rhea" id="RHEA:17989"/>
        <dbReference type="Rhea" id="RHEA-COMP:9863"/>
        <dbReference type="Rhea" id="RHEA-COMP:11604"/>
        <dbReference type="ChEBI" id="CHEBI:15378"/>
        <dbReference type="ChEBI" id="CHEBI:29999"/>
        <dbReference type="ChEBI" id="CHEBI:30616"/>
        <dbReference type="ChEBI" id="CHEBI:83421"/>
        <dbReference type="ChEBI" id="CHEBI:456216"/>
        <dbReference type="EC" id="2.7.11.1"/>
    </reaction>
</comment>
<keyword evidence="5" id="KW-0418">Kinase</keyword>
<proteinExistence type="predicted"/>
<dbReference type="Pfam" id="PF12330">
    <property type="entry name" value="Haspin_kinase"/>
    <property type="match status" value="1"/>
</dbReference>
<name>A0A6G1HQQ4_9PEZI</name>
<evidence type="ECO:0000256" key="4">
    <source>
        <dbReference type="ARBA" id="ARBA00022741"/>
    </source>
</evidence>
<dbReference type="GO" id="GO:0035556">
    <property type="term" value="P:intracellular signal transduction"/>
    <property type="evidence" value="ECO:0007669"/>
    <property type="project" value="TreeGrafter"/>
</dbReference>
<dbReference type="OrthoDB" id="21018at2759"/>
<feature type="compositionally biased region" description="Basic and acidic residues" evidence="9">
    <location>
        <begin position="43"/>
        <end position="60"/>
    </location>
</feature>
<feature type="compositionally biased region" description="Basic residues" evidence="9">
    <location>
        <begin position="1"/>
        <end position="12"/>
    </location>
</feature>
<evidence type="ECO:0000256" key="7">
    <source>
        <dbReference type="ARBA" id="ARBA00047899"/>
    </source>
</evidence>
<dbReference type="GO" id="GO:0005634">
    <property type="term" value="C:nucleus"/>
    <property type="evidence" value="ECO:0007669"/>
    <property type="project" value="TreeGrafter"/>
</dbReference>
<keyword evidence="6" id="KW-0067">ATP-binding</keyword>
<evidence type="ECO:0000256" key="9">
    <source>
        <dbReference type="SAM" id="MobiDB-lite"/>
    </source>
</evidence>
<dbReference type="PANTHER" id="PTHR24419">
    <property type="entry name" value="INTERLEUKIN-1 RECEPTOR-ASSOCIATED KINASE"/>
    <property type="match status" value="1"/>
</dbReference>
<dbReference type="InterPro" id="IPR011009">
    <property type="entry name" value="Kinase-like_dom_sf"/>
</dbReference>